<feature type="coiled-coil region" evidence="1">
    <location>
        <begin position="14"/>
        <end position="41"/>
    </location>
</feature>
<dbReference type="Proteomes" id="UP001165135">
    <property type="component" value="Unassembled WGS sequence"/>
</dbReference>
<proteinExistence type="predicted"/>
<dbReference type="EMBL" id="BSTJ01000002">
    <property type="protein sequence ID" value="GLY73606.1"/>
    <property type="molecule type" value="Genomic_DNA"/>
</dbReference>
<protein>
    <submittedName>
        <fullName evidence="2">Uncharacterized protein</fullName>
    </submittedName>
</protein>
<sequence>MTRQINIGFRAPSAAHLEERILQLETKVALLTHAIQALSRELHEHTDAPPVR</sequence>
<organism evidence="2 5">
    <name type="scientific">Actinoallomurus iriomotensis</name>
    <dbReference type="NCBI Taxonomy" id="478107"/>
    <lineage>
        <taxon>Bacteria</taxon>
        <taxon>Bacillati</taxon>
        <taxon>Actinomycetota</taxon>
        <taxon>Actinomycetes</taxon>
        <taxon>Streptosporangiales</taxon>
        <taxon>Thermomonosporaceae</taxon>
        <taxon>Actinoallomurus</taxon>
    </lineage>
</organism>
<dbReference type="EMBL" id="BSTK01000016">
    <property type="protein sequence ID" value="GLY90414.1"/>
    <property type="molecule type" value="Genomic_DNA"/>
</dbReference>
<dbReference type="AlphaFoldDB" id="A0A9W6RCR5"/>
<evidence type="ECO:0000256" key="1">
    <source>
        <dbReference type="SAM" id="Coils"/>
    </source>
</evidence>
<evidence type="ECO:0000313" key="3">
    <source>
        <dbReference type="EMBL" id="GLY90414.1"/>
    </source>
</evidence>
<evidence type="ECO:0000313" key="5">
    <source>
        <dbReference type="Proteomes" id="UP001165135"/>
    </source>
</evidence>
<gene>
    <name evidence="2" type="ORF">Airi01_018730</name>
    <name evidence="3" type="ORF">Airi02_083430</name>
</gene>
<comment type="caution">
    <text evidence="2">The sequence shown here is derived from an EMBL/GenBank/DDBJ whole genome shotgun (WGS) entry which is preliminary data.</text>
</comment>
<evidence type="ECO:0000313" key="2">
    <source>
        <dbReference type="EMBL" id="GLY73606.1"/>
    </source>
</evidence>
<dbReference type="Proteomes" id="UP001165074">
    <property type="component" value="Unassembled WGS sequence"/>
</dbReference>
<reference evidence="2" key="1">
    <citation type="submission" date="2023-03" db="EMBL/GenBank/DDBJ databases">
        <title>Actinoallomurus iriomotensis NBRC 103681.</title>
        <authorList>
            <person name="Ichikawa N."/>
            <person name="Sato H."/>
            <person name="Tonouchi N."/>
        </authorList>
    </citation>
    <scope>NUCLEOTIDE SEQUENCE</scope>
    <source>
        <strain evidence="2">NBRC 103681</strain>
    </source>
</reference>
<accession>A0A9W6RCR5</accession>
<evidence type="ECO:0000313" key="4">
    <source>
        <dbReference type="Proteomes" id="UP001165074"/>
    </source>
</evidence>
<keyword evidence="1" id="KW-0175">Coiled coil</keyword>
<dbReference type="RefSeq" id="WP_285581323.1">
    <property type="nucleotide sequence ID" value="NZ_BSTJ01000002.1"/>
</dbReference>
<reference evidence="3" key="2">
    <citation type="submission" date="2023-03" db="EMBL/GenBank/DDBJ databases">
        <title>Actinoallomurus iriomotensis NBRC 103684.</title>
        <authorList>
            <person name="Ichikawa N."/>
            <person name="Sato H."/>
            <person name="Tonouchi N."/>
        </authorList>
    </citation>
    <scope>NUCLEOTIDE SEQUENCE</scope>
    <source>
        <strain evidence="3">NBRC 103684</strain>
    </source>
</reference>
<name>A0A9W6RCR5_9ACTN</name>
<dbReference type="Gene3D" id="1.20.5.300">
    <property type="match status" value="1"/>
</dbReference>
<keyword evidence="4" id="KW-1185">Reference proteome</keyword>